<keyword evidence="10" id="KW-1185">Reference proteome</keyword>
<evidence type="ECO:0000256" key="1">
    <source>
        <dbReference type="ARBA" id="ARBA00004123"/>
    </source>
</evidence>
<evidence type="ECO:0000256" key="4">
    <source>
        <dbReference type="ARBA" id="ARBA00022895"/>
    </source>
</evidence>
<feature type="region of interest" description="Disordered" evidence="7">
    <location>
        <begin position="1113"/>
        <end position="1260"/>
    </location>
</feature>
<accession>G2X9H4</accession>
<feature type="region of interest" description="Disordered" evidence="7">
    <location>
        <begin position="1479"/>
        <end position="1648"/>
    </location>
</feature>
<feature type="compositionally biased region" description="Basic and acidic residues" evidence="7">
    <location>
        <begin position="12"/>
        <end position="27"/>
    </location>
</feature>
<evidence type="ECO:0000256" key="5">
    <source>
        <dbReference type="ARBA" id="ARBA00023242"/>
    </source>
</evidence>
<dbReference type="RefSeq" id="XP_009657805.1">
    <property type="nucleotide sequence ID" value="XM_009659510.1"/>
</dbReference>
<dbReference type="OrthoDB" id="5399929at2759"/>
<feature type="region of interest" description="Disordered" evidence="7">
    <location>
        <begin position="1673"/>
        <end position="1716"/>
    </location>
</feature>
<feature type="compositionally biased region" description="Basic residues" evidence="7">
    <location>
        <begin position="1620"/>
        <end position="1634"/>
    </location>
</feature>
<feature type="compositionally biased region" description="Low complexity" evidence="7">
    <location>
        <begin position="57"/>
        <end position="71"/>
    </location>
</feature>
<dbReference type="EMBL" id="DS572708">
    <property type="protein sequence ID" value="EGY15642.1"/>
    <property type="molecule type" value="Genomic_DNA"/>
</dbReference>
<feature type="region of interest" description="Disordered" evidence="7">
    <location>
        <begin position="1372"/>
        <end position="1461"/>
    </location>
</feature>
<feature type="compositionally biased region" description="Basic and acidic residues" evidence="7">
    <location>
        <begin position="1239"/>
        <end position="1253"/>
    </location>
</feature>
<dbReference type="STRING" id="498257.G2X9H4"/>
<feature type="compositionally biased region" description="Basic residues" evidence="7">
    <location>
        <begin position="1156"/>
        <end position="1170"/>
    </location>
</feature>
<keyword evidence="4" id="KW-0779">Telomere</keyword>
<dbReference type="GO" id="GO:0005634">
    <property type="term" value="C:nucleus"/>
    <property type="evidence" value="ECO:0007669"/>
    <property type="project" value="UniProtKB-SubCell"/>
</dbReference>
<evidence type="ECO:0000256" key="3">
    <source>
        <dbReference type="ARBA" id="ARBA00022454"/>
    </source>
</evidence>
<dbReference type="PANTHER" id="PTHR22928:SF3">
    <property type="entry name" value="TELOMERE-ASSOCIATED PROTEIN RIF1"/>
    <property type="match status" value="1"/>
</dbReference>
<feature type="compositionally biased region" description="Low complexity" evidence="7">
    <location>
        <begin position="1227"/>
        <end position="1238"/>
    </location>
</feature>
<evidence type="ECO:0000313" key="9">
    <source>
        <dbReference type="EMBL" id="EGY15642.1"/>
    </source>
</evidence>
<reference evidence="10" key="2">
    <citation type="journal article" date="2011" name="PLoS Pathog.">
        <title>Comparative genomics yields insights into niche adaptation of plant vascular wilt pathogens.</title>
        <authorList>
            <person name="Klosterman S.J."/>
            <person name="Subbarao K.V."/>
            <person name="Kang S."/>
            <person name="Veronese P."/>
            <person name="Gold S.E."/>
            <person name="Thomma B.P.H.J."/>
            <person name="Chen Z."/>
            <person name="Henrissat B."/>
            <person name="Lee Y.-H."/>
            <person name="Park J."/>
            <person name="Garcia-Pedrajas M.D."/>
            <person name="Barbara D.J."/>
            <person name="Anchieta A."/>
            <person name="de Jonge R."/>
            <person name="Santhanam P."/>
            <person name="Maruthachalam K."/>
            <person name="Atallah Z."/>
            <person name="Amyotte S.G."/>
            <person name="Paz Z."/>
            <person name="Inderbitzin P."/>
            <person name="Hayes R.J."/>
            <person name="Heiman D.I."/>
            <person name="Young S."/>
            <person name="Zeng Q."/>
            <person name="Engels R."/>
            <person name="Galagan J."/>
            <person name="Cuomo C.A."/>
            <person name="Dobinson K.F."/>
            <person name="Ma L.-J."/>
        </authorList>
    </citation>
    <scope>NUCLEOTIDE SEQUENCE [LARGE SCALE GENOMIC DNA]</scope>
    <source>
        <strain evidence="10">VdLs.17 / ATCC MYA-4575 / FGSC 10137</strain>
    </source>
</reference>
<name>G2X9H4_VERDV</name>
<evidence type="ECO:0000256" key="7">
    <source>
        <dbReference type="SAM" id="MobiDB-lite"/>
    </source>
</evidence>
<dbReference type="GO" id="GO:0000723">
    <property type="term" value="P:telomere maintenance"/>
    <property type="evidence" value="ECO:0007669"/>
    <property type="project" value="TreeGrafter"/>
</dbReference>
<dbReference type="GeneID" id="20708269"/>
<keyword evidence="6" id="KW-0131">Cell cycle</keyword>
<feature type="compositionally biased region" description="Basic and acidic residues" evidence="7">
    <location>
        <begin position="1199"/>
        <end position="1209"/>
    </location>
</feature>
<sequence length="1761" mass="194694">MGSVEASTRLLQLDEPRPPTPPREARLGADTNAAKPLLVRAASADSRSELNTPPGLSTPDPSTNNTNPNTSRSRKRVGFTALLEAPRNTLDKKGRRSSPPSASQPRPAKGILKITASPSPHELSLMADDSELLGPANMSDMLESTVRQLAGTDRDAKTDAYMMLVRALQASNNLPDRVALQSKMGLFVQFIQRDIVAKTPAGTSDSPLISKALTLLDTFLFFPAIASTIPSDFGIFIVDHCIRSFEDPALPKDLARRLMHVMAKQDFPLRVMTSDRIKRLVSALHAMDGPSRGKMVVVSRLRIYARLMIQTKAYMAVHTEWLNDVLTDMLSSVKDVRNSAIKLGFEASFVFGREKLLQRKFMDLLEMSIEEMTYIEWYHAQLQEMIKGDSQDKAAVPKIWSVIILLLQYPLNKWRYFNPSLMIIQKCFNVAESNREANYAWNRYVYTAHLDEPTFHKVLPTLFMPLASQLSKSTVSPVKRELVMGGLCNLYYYAFKPNTNPAHLDAYWDVSVQPLTDALVPSANIPDTLDLHLQRATAILIGLLDSSTLRIWRDDRIKDSPIAKPEELPVIDSKWVRRNAPRVFKVISPIMDKHFCQLADRTSSTYKLWRALVGSVAFAASKEIKVSTDTATFVSEMFGLLLKHWQTGISTEGDTAETARQFVRAVQEMVLTAVESLGLLPFTEKMISLGRLSSFVPVATPSHRPGKNLGDVRSPLQHLFGLFSRLPPGVPDDETYLQFLRAVFSPFLFRPPSRPRLGLSSPPEMLQAVPIWSPTTSFYPYGPWVFASESMIAAMSISQSSIQTTSSSGDTILGHEYRSIARMLERGWKETPNLPLNYWNELYTALANRAVEEVGEPGKAIGVIEPLAKMIRETLPADSSVALPPNAFRVATELLSSANHPQDRHALEAARRRVWGTAVTGSRGPSFDPFDHLYQLVDHLLLHFYALGSTEGLAEVATPFFGEISDFLLRCNPALVLRTITNLESGMSVWIQDQQGILSSRRDVAQAEAVKKLWTTVCGTILSGEQPQLESFEMLLCAGFESKHRQIVNTAAETWNRVFEAAGDVQYPERLKAVLLSSQSVLDLALPGLQIPSVPSESHNRSFVDSQVDVPAAIPSSSRSSRRGVLSSSSKSRQLASSSPARLNLAAKQSSSNTPKRTRTSARSTPKSRLRHDDSQLHFTPVESSPLAGAKESQVLTERQQEVRERQKDAAAIFPGLRSSPLKHEAAAQQLSSKAAAAEGRKQRQRDVTPEGRAEEEEYVISTPTPRRGQAMAMIVDDQDMTDPPSSPPEPRPFPLLPHLKTRSSLGEVDQDWPMSSSPVNGSPVVSKEHTAANEIPVLDITGDENHNPSSLDTHGSEMVIDDSFQMEVVPSSVASETRLPTHRKEVVVMDDEEAEDDDDEPSTPRAREDVDDAKSDEPDIFVDALTSPQQPLTRSAKKALERQADAEKDGSFVMSDGDENSMLRLVVELDSRRCKLPINRHPAESPSKHEDVKEVLDCITVVAPEDDEDEEDEAQEKPRRKSKSKSRSPGRSQSVVEMSAPPSASETSSKKKKRKRSAAAREESTNKKAKPSQEGRRSRQTSVLTDRSAASSFCSDSHAGDAQDPSSPGHPSTPAKETRARKASVTPRRRSRRISSDEKDTDTELESQLAAEQIAASRSQSLAVEEAVALSSTSVSREASMDLSHDVTPRASQSVAIPTVEENEEQDEDESQKPTMLDSLSGVLAQLKSATLSRDEVYKMEDVLMDIKRELFAAEKRGRA</sequence>
<keyword evidence="5" id="KW-0539">Nucleus</keyword>
<dbReference type="Pfam" id="PF12231">
    <property type="entry name" value="Rif1_N"/>
    <property type="match status" value="1"/>
</dbReference>
<dbReference type="InParanoid" id="G2X9H4"/>
<feature type="compositionally biased region" description="Low complexity" evidence="7">
    <location>
        <begin position="1314"/>
        <end position="1326"/>
    </location>
</feature>
<feature type="compositionally biased region" description="Polar residues" evidence="7">
    <location>
        <begin position="1581"/>
        <end position="1596"/>
    </location>
</feature>
<feature type="compositionally biased region" description="Basic and acidic residues" evidence="7">
    <location>
        <begin position="1406"/>
        <end position="1418"/>
    </location>
</feature>
<feature type="compositionally biased region" description="Basic and acidic residues" evidence="7">
    <location>
        <begin position="1439"/>
        <end position="1451"/>
    </location>
</feature>
<feature type="compositionally biased region" description="Basic and acidic residues" evidence="7">
    <location>
        <begin position="1560"/>
        <end position="1578"/>
    </location>
</feature>
<evidence type="ECO:0000313" key="10">
    <source>
        <dbReference type="Proteomes" id="UP000001611"/>
    </source>
</evidence>
<feature type="compositionally biased region" description="Basic residues" evidence="7">
    <location>
        <begin position="1519"/>
        <end position="1529"/>
    </location>
</feature>
<dbReference type="PANTHER" id="PTHR22928">
    <property type="entry name" value="TELOMERE-ASSOCIATED PROTEIN RIF1"/>
    <property type="match status" value="1"/>
</dbReference>
<feature type="compositionally biased region" description="Low complexity" evidence="7">
    <location>
        <begin position="97"/>
        <end position="108"/>
    </location>
</feature>
<dbReference type="OMA" id="FMTPPHL"/>
<dbReference type="Proteomes" id="UP000001611">
    <property type="component" value="Unassembled WGS sequence"/>
</dbReference>
<feature type="domain" description="Telomere-associated protein Rif1 N-terminal" evidence="8">
    <location>
        <begin position="149"/>
        <end position="512"/>
    </location>
</feature>
<feature type="compositionally biased region" description="Polar residues" evidence="7">
    <location>
        <begin position="1"/>
        <end position="10"/>
    </location>
</feature>
<dbReference type="GO" id="GO:0140445">
    <property type="term" value="C:chromosome, telomeric repeat region"/>
    <property type="evidence" value="ECO:0007669"/>
    <property type="project" value="TreeGrafter"/>
</dbReference>
<feature type="compositionally biased region" description="Basic and acidic residues" evidence="7">
    <location>
        <begin position="1482"/>
        <end position="1497"/>
    </location>
</feature>
<proteinExistence type="predicted"/>
<evidence type="ECO:0000256" key="6">
    <source>
        <dbReference type="ARBA" id="ARBA00023306"/>
    </source>
</evidence>
<dbReference type="HOGENOM" id="CLU_000830_2_0_1"/>
<feature type="compositionally biased region" description="Acidic residues" evidence="7">
    <location>
        <begin position="1505"/>
        <end position="1515"/>
    </location>
</feature>
<keyword evidence="3" id="KW-0158">Chromosome</keyword>
<feature type="compositionally biased region" description="Acidic residues" evidence="7">
    <location>
        <begin position="1702"/>
        <end position="1711"/>
    </location>
</feature>
<reference evidence="9 10" key="1">
    <citation type="submission" date="2008-03" db="EMBL/GenBank/DDBJ databases">
        <title>The Genome Sequence of Verticillium dahliae VdLs.17.</title>
        <authorList>
            <consortium name="The Broad Institute Genome Sequencing Platform"/>
            <person name="Ma L.-J.J."/>
            <person name="Klosterman S.J."/>
            <person name="Subbarao K."/>
            <person name="Dobinson K."/>
            <person name="Veronese P."/>
            <person name="Kang S."/>
            <person name="Gold S.E."/>
            <person name="Young S."/>
            <person name="Jaffe D."/>
            <person name="Gnerre S."/>
            <person name="Berlin A."/>
            <person name="Heiman D."/>
            <person name="Hepburn T."/>
            <person name="Sykes S."/>
            <person name="Alvarado L."/>
            <person name="Kodira C.D."/>
            <person name="Lander E."/>
            <person name="Galagan J."/>
            <person name="Nusbaum C."/>
            <person name="Birren B."/>
        </authorList>
    </citation>
    <scope>NUCLEOTIDE SEQUENCE [LARGE SCALE GENOMIC DNA]</scope>
    <source>
        <strain evidence="10">VdLs.17 / ATCC MYA-4575 / FGSC 10137</strain>
    </source>
</reference>
<organism evidence="9 10">
    <name type="scientific">Verticillium dahliae (strain VdLs.17 / ATCC MYA-4575 / FGSC 10137)</name>
    <name type="common">Verticillium wilt</name>
    <dbReference type="NCBI Taxonomy" id="498257"/>
    <lineage>
        <taxon>Eukaryota</taxon>
        <taxon>Fungi</taxon>
        <taxon>Dikarya</taxon>
        <taxon>Ascomycota</taxon>
        <taxon>Pezizomycotina</taxon>
        <taxon>Sordariomycetes</taxon>
        <taxon>Hypocreomycetidae</taxon>
        <taxon>Glomerellales</taxon>
        <taxon>Plectosphaerellaceae</taxon>
        <taxon>Verticillium</taxon>
    </lineage>
</organism>
<feature type="region of interest" description="Disordered" evidence="7">
    <location>
        <begin position="1309"/>
        <end position="1328"/>
    </location>
</feature>
<dbReference type="KEGG" id="vda:VDAG_06806"/>
<feature type="compositionally biased region" description="Acidic residues" evidence="7">
    <location>
        <begin position="1389"/>
        <end position="1402"/>
    </location>
</feature>
<evidence type="ECO:0000259" key="8">
    <source>
        <dbReference type="Pfam" id="PF12231"/>
    </source>
</evidence>
<protein>
    <recommendedName>
        <fullName evidence="8">Telomere-associated protein Rif1 N-terminal domain-containing protein</fullName>
    </recommendedName>
</protein>
<feature type="compositionally biased region" description="Low complexity" evidence="7">
    <location>
        <begin position="1116"/>
        <end position="1139"/>
    </location>
</feature>
<gene>
    <name evidence="9" type="ORF">VDAG_06806</name>
</gene>
<comment type="subcellular location">
    <subcellularLocation>
        <location evidence="2">Chromosome</location>
        <location evidence="2">Telomere</location>
    </subcellularLocation>
    <subcellularLocation>
        <location evidence="1">Nucleus</location>
    </subcellularLocation>
</comment>
<feature type="compositionally biased region" description="Low complexity" evidence="7">
    <location>
        <begin position="1530"/>
        <end position="1548"/>
    </location>
</feature>
<feature type="compositionally biased region" description="Basic and acidic residues" evidence="7">
    <location>
        <begin position="1680"/>
        <end position="1689"/>
    </location>
</feature>
<dbReference type="InterPro" id="IPR022031">
    <property type="entry name" value="Rif1_N"/>
</dbReference>
<feature type="region of interest" description="Disordered" evidence="7">
    <location>
        <begin position="1"/>
        <end position="111"/>
    </location>
</feature>
<evidence type="ECO:0000256" key="2">
    <source>
        <dbReference type="ARBA" id="ARBA00004574"/>
    </source>
</evidence>
<dbReference type="eggNOG" id="ENOG502QSZW">
    <property type="taxonomic scope" value="Eukaryota"/>
</dbReference>